<dbReference type="Proteomes" id="UP000076407">
    <property type="component" value="Unassembled WGS sequence"/>
</dbReference>
<protein>
    <submittedName>
        <fullName evidence="1">Uncharacterized protein</fullName>
    </submittedName>
</protein>
<reference evidence="1" key="1">
    <citation type="submission" date="2020-05" db="UniProtKB">
        <authorList>
            <consortium name="EnsemblMetazoa"/>
        </authorList>
    </citation>
    <scope>IDENTIFICATION</scope>
    <source>
        <strain evidence="1">SANGQUA</strain>
    </source>
</reference>
<evidence type="ECO:0000313" key="2">
    <source>
        <dbReference type="Proteomes" id="UP000076407"/>
    </source>
</evidence>
<name>A0A182XQP6_ANOQN</name>
<sequence>MNVISIFMPFCCSERQTDPEADGFSRYAANGARWRTK</sequence>
<proteinExistence type="predicted"/>
<dbReference type="AlphaFoldDB" id="A0A182XQP6"/>
<organism evidence="1 2">
    <name type="scientific">Anopheles quadriannulatus</name>
    <name type="common">Mosquito</name>
    <dbReference type="NCBI Taxonomy" id="34691"/>
    <lineage>
        <taxon>Eukaryota</taxon>
        <taxon>Metazoa</taxon>
        <taxon>Ecdysozoa</taxon>
        <taxon>Arthropoda</taxon>
        <taxon>Hexapoda</taxon>
        <taxon>Insecta</taxon>
        <taxon>Pterygota</taxon>
        <taxon>Neoptera</taxon>
        <taxon>Endopterygota</taxon>
        <taxon>Diptera</taxon>
        <taxon>Nematocera</taxon>
        <taxon>Culicoidea</taxon>
        <taxon>Culicidae</taxon>
        <taxon>Anophelinae</taxon>
        <taxon>Anopheles</taxon>
    </lineage>
</organism>
<dbReference type="EnsemblMetazoa" id="AQUA014183-RA">
    <property type="protein sequence ID" value="AQUA014183-PA"/>
    <property type="gene ID" value="AQUA014183"/>
</dbReference>
<accession>A0A182XQP6</accession>
<evidence type="ECO:0000313" key="1">
    <source>
        <dbReference type="EnsemblMetazoa" id="AQUA014183-PA"/>
    </source>
</evidence>
<keyword evidence="2" id="KW-1185">Reference proteome</keyword>